<reference evidence="3" key="1">
    <citation type="submission" date="2016-05" db="EMBL/GenBank/DDBJ databases">
        <title>Comparative genomics of biotechnologically important yeasts.</title>
        <authorList>
            <consortium name="DOE Joint Genome Institute"/>
            <person name="Riley R."/>
            <person name="Haridas S."/>
            <person name="Wolfe K.H."/>
            <person name="Lopes M.R."/>
            <person name="Hittinger C.T."/>
            <person name="Goker M."/>
            <person name="Salamov A."/>
            <person name="Wisecaver J."/>
            <person name="Long T.M."/>
            <person name="Aerts A.L."/>
            <person name="Barry K."/>
            <person name="Choi C."/>
            <person name="Clum A."/>
            <person name="Coughlan A.Y."/>
            <person name="Deshpande S."/>
            <person name="Douglass A.P."/>
            <person name="Hanson S.J."/>
            <person name="Klenk H.-P."/>
            <person name="Labutti K."/>
            <person name="Lapidus A."/>
            <person name="Lindquist E."/>
            <person name="Lipzen A."/>
            <person name="Meier-Kolthoff J.P."/>
            <person name="Ohm R.A."/>
            <person name="Otillar R.P."/>
            <person name="Pangilinan J."/>
            <person name="Peng Y."/>
            <person name="Rokas A."/>
            <person name="Rosa C.A."/>
            <person name="Scheuner C."/>
            <person name="Sibirny A.A."/>
            <person name="Slot J.C."/>
            <person name="Stielow J.B."/>
            <person name="Sun H."/>
            <person name="Kurtzman C.P."/>
            <person name="Blackwell M."/>
            <person name="Grigoriev I.V."/>
            <person name="Jeffries T.W."/>
        </authorList>
    </citation>
    <scope>NUCLEOTIDE SEQUENCE [LARGE SCALE GENOMIC DNA]</scope>
    <source>
        <strain evidence="3">DSM 1968</strain>
    </source>
</reference>
<feature type="compositionally biased region" description="Acidic residues" evidence="1">
    <location>
        <begin position="589"/>
        <end position="600"/>
    </location>
</feature>
<evidence type="ECO:0000313" key="3">
    <source>
        <dbReference type="Proteomes" id="UP000095038"/>
    </source>
</evidence>
<organism evidence="2 3">
    <name type="scientific">Ascoidea rubescens DSM 1968</name>
    <dbReference type="NCBI Taxonomy" id="1344418"/>
    <lineage>
        <taxon>Eukaryota</taxon>
        <taxon>Fungi</taxon>
        <taxon>Dikarya</taxon>
        <taxon>Ascomycota</taxon>
        <taxon>Saccharomycotina</taxon>
        <taxon>Saccharomycetes</taxon>
        <taxon>Ascoideaceae</taxon>
        <taxon>Ascoidea</taxon>
    </lineage>
</organism>
<dbReference type="STRING" id="1344418.A0A1D2VFZ0"/>
<feature type="region of interest" description="Disordered" evidence="1">
    <location>
        <begin position="474"/>
        <end position="524"/>
    </location>
</feature>
<feature type="compositionally biased region" description="Polar residues" evidence="1">
    <location>
        <begin position="8"/>
        <end position="24"/>
    </location>
</feature>
<protein>
    <recommendedName>
        <fullName evidence="4">UspA domain-containing protein</fullName>
    </recommendedName>
</protein>
<feature type="region of interest" description="Disordered" evidence="1">
    <location>
        <begin position="783"/>
        <end position="868"/>
    </location>
</feature>
<feature type="compositionally biased region" description="Low complexity" evidence="1">
    <location>
        <begin position="817"/>
        <end position="852"/>
    </location>
</feature>
<dbReference type="OrthoDB" id="843225at2759"/>
<feature type="compositionally biased region" description="Polar residues" evidence="1">
    <location>
        <begin position="604"/>
        <end position="618"/>
    </location>
</feature>
<feature type="compositionally biased region" description="Low complexity" evidence="1">
    <location>
        <begin position="289"/>
        <end position="319"/>
    </location>
</feature>
<feature type="compositionally biased region" description="Polar residues" evidence="1">
    <location>
        <begin position="482"/>
        <end position="502"/>
    </location>
</feature>
<gene>
    <name evidence="2" type="ORF">ASCRUDRAFT_70906</name>
</gene>
<evidence type="ECO:0000256" key="1">
    <source>
        <dbReference type="SAM" id="MobiDB-lite"/>
    </source>
</evidence>
<feature type="region of interest" description="Disordered" evidence="1">
    <location>
        <begin position="1"/>
        <end position="24"/>
    </location>
</feature>
<keyword evidence="3" id="KW-1185">Reference proteome</keyword>
<accession>A0A1D2VFZ0</accession>
<dbReference type="InParanoid" id="A0A1D2VFZ0"/>
<dbReference type="EMBL" id="KV454482">
    <property type="protein sequence ID" value="ODV60387.1"/>
    <property type="molecule type" value="Genomic_DNA"/>
</dbReference>
<sequence>MLAPHHTPSVSSSRPKPKLTSTESSFSRYSDLLLSSKENKQLLKFYEKDKLPAYETVALNVAKGLCSKDASDSSPPVSLLSSLLLLSNYYPRISFDTVNISYSPLPQYDFYFHYDDTKDREQAKAKGLIYESDSTVVSNFSSTKRVLSPDQRRMFRDIRRSFLSPSNVDEDGLPISENQLNLLDHLEKTYVYTKTHKDFQKIYANNDHENRNGSNKVSVLPGRVLIVYISGRRHTWVALDWVLNKLLEDGDTLIILSTIPEQLLNDIKVKKKPSKLNNHSTCDSRGRGRYSSPSASASASATATATSRSRSRYISPPIRQNNHRSKTPAEPLIRSVLSSTDLPAVALTQQEKEDQQKIYYDHTYPIKKVADKIMDYALKLINPNLVVKILLEFAIGDTKTIIAKALELYTPSFLVVSIKPKVNIESKKKWATSRLSDRLVKNYHCPIIIVPALKMDRFELNLFKSLNKKYSSFSSSSSSKNQNAQTAPNSQTAPNAPNTQDGQPKKSKKPTLTQEEIQDPKNVVIPKHINEGIAKSAPAIVLSSENKNINNISFQLLSPSGETKNILESLSSDESELSGSEADNKDDNLSEPDSDSDSEFENNQTETDSTFDNTISSAEDSEEDHPFISSKLKETDSDDLITKRIESRVDLYEVRLKRKLKKINLAQTDDKGEKLINEDYFVQKLETISDCCLYLSKDLKRLIKKLPPSSEGAKLVRSITGDVTGATRTFKPMIIEPKPVPASLLVPKKASAIQFDLTAKPSLEKASNILRPTLGERSKSVDYYTKGSTSQKTDRARSEKTSNEIENRRDRFFRSVSPTHIETNTTSTTGSTVAPGVSPTISSTVVPSVVPESDSETTTDEDRKGGRRKSFLLKFFRKRK</sequence>
<evidence type="ECO:0008006" key="4">
    <source>
        <dbReference type="Google" id="ProtNLM"/>
    </source>
</evidence>
<dbReference type="RefSeq" id="XP_020046694.1">
    <property type="nucleotide sequence ID" value="XM_020191858.1"/>
</dbReference>
<feature type="compositionally biased region" description="Basic and acidic residues" evidence="1">
    <location>
        <begin position="792"/>
        <end position="813"/>
    </location>
</feature>
<dbReference type="AlphaFoldDB" id="A0A1D2VFZ0"/>
<dbReference type="GeneID" id="30965494"/>
<dbReference type="Proteomes" id="UP000095038">
    <property type="component" value="Unassembled WGS sequence"/>
</dbReference>
<feature type="region of interest" description="Disordered" evidence="1">
    <location>
        <begin position="274"/>
        <end position="330"/>
    </location>
</feature>
<proteinExistence type="predicted"/>
<feature type="region of interest" description="Disordered" evidence="1">
    <location>
        <begin position="569"/>
        <end position="631"/>
    </location>
</feature>
<evidence type="ECO:0000313" key="2">
    <source>
        <dbReference type="EMBL" id="ODV60387.1"/>
    </source>
</evidence>
<name>A0A1D2VFZ0_9ASCO</name>